<proteinExistence type="predicted"/>
<protein>
    <submittedName>
        <fullName evidence="3">Uncharacterized protein</fullName>
    </submittedName>
</protein>
<feature type="region of interest" description="Disordered" evidence="1">
    <location>
        <begin position="53"/>
        <end position="126"/>
    </location>
</feature>
<gene>
    <name evidence="3" type="ORF">GSOID_T00030696001</name>
</gene>
<evidence type="ECO:0000256" key="1">
    <source>
        <dbReference type="SAM" id="MobiDB-lite"/>
    </source>
</evidence>
<name>E4Y9N9_OIKDI</name>
<evidence type="ECO:0000313" key="3">
    <source>
        <dbReference type="EMBL" id="CBY32276.1"/>
    </source>
</evidence>
<feature type="transmembrane region" description="Helical" evidence="2">
    <location>
        <begin position="129"/>
        <end position="147"/>
    </location>
</feature>
<feature type="region of interest" description="Disordered" evidence="1">
    <location>
        <begin position="153"/>
        <end position="180"/>
    </location>
</feature>
<dbReference type="Proteomes" id="UP000011014">
    <property type="component" value="Unassembled WGS sequence"/>
</dbReference>
<sequence>MRVSAISICYASVQSKKGPACPAGLICYGGEQYKPEECGVDGDNNGWCKGASVPPELFMQPEPKKKPAPKASAQKKKKKKSSGNSGKIVARVQAGSKPKPSKLNITRPKKAEEPKPEPTPEPVKKSGGTWLYIFILALTGPLAYLGWKKYNEEQSQKAAELGEKSEAAREEKEAKAQEKI</sequence>
<organism evidence="3">
    <name type="scientific">Oikopleura dioica</name>
    <name type="common">Tunicate</name>
    <dbReference type="NCBI Taxonomy" id="34765"/>
    <lineage>
        <taxon>Eukaryota</taxon>
        <taxon>Metazoa</taxon>
        <taxon>Chordata</taxon>
        <taxon>Tunicata</taxon>
        <taxon>Appendicularia</taxon>
        <taxon>Copelata</taxon>
        <taxon>Oikopleuridae</taxon>
        <taxon>Oikopleura</taxon>
    </lineage>
</organism>
<keyword evidence="2" id="KW-0812">Transmembrane</keyword>
<dbReference type="EMBL" id="FN654341">
    <property type="protein sequence ID" value="CBY32276.1"/>
    <property type="molecule type" value="Genomic_DNA"/>
</dbReference>
<feature type="compositionally biased region" description="Basic and acidic residues" evidence="1">
    <location>
        <begin position="109"/>
        <end position="124"/>
    </location>
</feature>
<evidence type="ECO:0000256" key="2">
    <source>
        <dbReference type="SAM" id="Phobius"/>
    </source>
</evidence>
<reference evidence="3" key="1">
    <citation type="journal article" date="2010" name="Science">
        <title>Plasticity of animal genome architecture unmasked by rapid evolution of a pelagic tunicate.</title>
        <authorList>
            <person name="Denoeud F."/>
            <person name="Henriet S."/>
            <person name="Mungpakdee S."/>
            <person name="Aury J.M."/>
            <person name="Da Silva C."/>
            <person name="Brinkmann H."/>
            <person name="Mikhaleva J."/>
            <person name="Olsen L.C."/>
            <person name="Jubin C."/>
            <person name="Canestro C."/>
            <person name="Bouquet J.M."/>
            <person name="Danks G."/>
            <person name="Poulain J."/>
            <person name="Campsteijn C."/>
            <person name="Adamski M."/>
            <person name="Cross I."/>
            <person name="Yadetie F."/>
            <person name="Muffato M."/>
            <person name="Louis A."/>
            <person name="Butcher S."/>
            <person name="Tsagkogeorga G."/>
            <person name="Konrad A."/>
            <person name="Singh S."/>
            <person name="Jensen M.F."/>
            <person name="Cong E.H."/>
            <person name="Eikeseth-Otteraa H."/>
            <person name="Noel B."/>
            <person name="Anthouard V."/>
            <person name="Porcel B.M."/>
            <person name="Kachouri-Lafond R."/>
            <person name="Nishino A."/>
            <person name="Ugolini M."/>
            <person name="Chourrout P."/>
            <person name="Nishida H."/>
            <person name="Aasland R."/>
            <person name="Huzurbazar S."/>
            <person name="Westhof E."/>
            <person name="Delsuc F."/>
            <person name="Lehrach H."/>
            <person name="Reinhardt R."/>
            <person name="Weissenbach J."/>
            <person name="Roy S.W."/>
            <person name="Artiguenave F."/>
            <person name="Postlethwait J.H."/>
            <person name="Manak J.R."/>
            <person name="Thompson E.M."/>
            <person name="Jaillon O."/>
            <person name="Du Pasquier L."/>
            <person name="Boudinot P."/>
            <person name="Liberles D.A."/>
            <person name="Volff J.N."/>
            <person name="Philippe H."/>
            <person name="Lenhard B."/>
            <person name="Roest Crollius H."/>
            <person name="Wincker P."/>
            <person name="Chourrout D."/>
        </authorList>
    </citation>
    <scope>NUCLEOTIDE SEQUENCE [LARGE SCALE GENOMIC DNA]</scope>
</reference>
<accession>E4Y9N9</accession>
<keyword evidence="2" id="KW-1133">Transmembrane helix</keyword>
<keyword evidence="2" id="KW-0472">Membrane</keyword>
<dbReference type="AlphaFoldDB" id="E4Y9N9"/>